<dbReference type="EMBL" id="AP014800">
    <property type="protein sequence ID" value="BAQ67570.1"/>
    <property type="molecule type" value="Genomic_DNA"/>
</dbReference>
<feature type="region of interest" description="Disordered" evidence="1">
    <location>
        <begin position="62"/>
        <end position="84"/>
    </location>
</feature>
<dbReference type="InterPro" id="IPR009683">
    <property type="entry name" value="Extensin-like_C"/>
</dbReference>
<sequence length="283" mass="29451">MRRAGLVLALVLVAGTGSAASFDSIPRPKPRPALAWGALPAEAVAVRPEARPATVLARVMDGSRRARPEAAAGRGLDRSLRPVPRPSDLLATLAAAGPRSQPSAVSTPRRGVVCGDPAIAGEMIAPIVSRIAGCGVARPVRVSAVDGVALSQPVTVDCATARALRSWVSNGIRPAVGRRGGGVASLRVFAHYVCRTRNNRKGAKISEHGRGHAVDIGAVTLRNGTSLTVLGGWKDPAQGRVLKQIHRAACGPFGTVLGPGADRFHQDHIHVDTARYRGGAYCR</sequence>
<protein>
    <submittedName>
        <fullName evidence="4">Extensin family protein</fullName>
    </submittedName>
</protein>
<accession>A0A0D6AY52</accession>
<evidence type="ECO:0000256" key="1">
    <source>
        <dbReference type="SAM" id="MobiDB-lite"/>
    </source>
</evidence>
<dbReference type="AlphaFoldDB" id="A0A0D6AY52"/>
<dbReference type="eggNOG" id="COG3921">
    <property type="taxonomic scope" value="Bacteria"/>
</dbReference>
<feature type="domain" description="Extensin-like C-terminal" evidence="3">
    <location>
        <begin position="131"/>
        <end position="283"/>
    </location>
</feature>
<evidence type="ECO:0000259" key="3">
    <source>
        <dbReference type="Pfam" id="PF06904"/>
    </source>
</evidence>
<evidence type="ECO:0000313" key="5">
    <source>
        <dbReference type="Proteomes" id="UP000064912"/>
    </source>
</evidence>
<reference evidence="4 5" key="1">
    <citation type="submission" date="2015-02" db="EMBL/GenBank/DDBJ databases">
        <title>Genome sequene of Rhodovulum sulfidophilum DSM 2351.</title>
        <authorList>
            <person name="Nagao N."/>
        </authorList>
    </citation>
    <scope>NUCLEOTIDE SEQUENCE [LARGE SCALE GENOMIC DNA]</scope>
    <source>
        <strain evidence="4 5">DSM 2351</strain>
    </source>
</reference>
<feature type="signal peptide" evidence="2">
    <location>
        <begin position="1"/>
        <end position="19"/>
    </location>
</feature>
<name>A0A0D6AY52_RHOSU</name>
<evidence type="ECO:0000256" key="2">
    <source>
        <dbReference type="SAM" id="SignalP"/>
    </source>
</evidence>
<evidence type="ECO:0000313" key="4">
    <source>
        <dbReference type="EMBL" id="BAQ67570.1"/>
    </source>
</evidence>
<dbReference type="Pfam" id="PF06904">
    <property type="entry name" value="Extensin-like_C"/>
    <property type="match status" value="1"/>
</dbReference>
<feature type="chain" id="PRO_5002301227" evidence="2">
    <location>
        <begin position="20"/>
        <end position="283"/>
    </location>
</feature>
<dbReference type="PATRIC" id="fig|35806.4.peg.408"/>
<proteinExistence type="predicted"/>
<organism evidence="4 5">
    <name type="scientific">Rhodovulum sulfidophilum</name>
    <name type="common">Rhodobacter sulfidophilus</name>
    <dbReference type="NCBI Taxonomy" id="35806"/>
    <lineage>
        <taxon>Bacteria</taxon>
        <taxon>Pseudomonadati</taxon>
        <taxon>Pseudomonadota</taxon>
        <taxon>Alphaproteobacteria</taxon>
        <taxon>Rhodobacterales</taxon>
        <taxon>Paracoccaceae</taxon>
        <taxon>Rhodovulum</taxon>
    </lineage>
</organism>
<keyword evidence="2" id="KW-0732">Signal</keyword>
<dbReference type="Proteomes" id="UP000064912">
    <property type="component" value="Chromosome"/>
</dbReference>
<gene>
    <name evidence="4" type="ORF">NHU_00399</name>
</gene>
<dbReference type="KEGG" id="rsu:NHU_00399"/>